<accession>A0A812W9X7</accession>
<dbReference type="EMBL" id="CAJNJA010032927">
    <property type="protein sequence ID" value="CAE7672627.1"/>
    <property type="molecule type" value="Genomic_DNA"/>
</dbReference>
<organism evidence="2 3">
    <name type="scientific">Symbiodinium necroappetens</name>
    <dbReference type="NCBI Taxonomy" id="1628268"/>
    <lineage>
        <taxon>Eukaryota</taxon>
        <taxon>Sar</taxon>
        <taxon>Alveolata</taxon>
        <taxon>Dinophyceae</taxon>
        <taxon>Suessiales</taxon>
        <taxon>Symbiodiniaceae</taxon>
        <taxon>Symbiodinium</taxon>
    </lineage>
</organism>
<sequence>MQPSDSSVAGPRINHGQSLPSNSSRSTSGATAGTAVVHCFQLALSDGDGRDQLCYFPYLTSSSTLARHRPAKDEAKSNGCFDRRLVDIFFADEKQ</sequence>
<feature type="region of interest" description="Disordered" evidence="1">
    <location>
        <begin position="1"/>
        <end position="29"/>
    </location>
</feature>
<feature type="non-terminal residue" evidence="2">
    <location>
        <position position="95"/>
    </location>
</feature>
<protein>
    <submittedName>
        <fullName evidence="2">UGT80A2 protein</fullName>
    </submittedName>
</protein>
<evidence type="ECO:0000256" key="1">
    <source>
        <dbReference type="SAM" id="MobiDB-lite"/>
    </source>
</evidence>
<reference evidence="2" key="1">
    <citation type="submission" date="2021-02" db="EMBL/GenBank/DDBJ databases">
        <authorList>
            <person name="Dougan E. K."/>
            <person name="Rhodes N."/>
            <person name="Thang M."/>
            <person name="Chan C."/>
        </authorList>
    </citation>
    <scope>NUCLEOTIDE SEQUENCE</scope>
</reference>
<comment type="caution">
    <text evidence="2">The sequence shown here is derived from an EMBL/GenBank/DDBJ whole genome shotgun (WGS) entry which is preliminary data.</text>
</comment>
<proteinExistence type="predicted"/>
<name>A0A812W9X7_9DINO</name>
<dbReference type="AlphaFoldDB" id="A0A812W9X7"/>
<evidence type="ECO:0000313" key="2">
    <source>
        <dbReference type="EMBL" id="CAE7672627.1"/>
    </source>
</evidence>
<gene>
    <name evidence="2" type="primary">UGT80A2</name>
    <name evidence="2" type="ORF">SNEC2469_LOCUS19268</name>
</gene>
<dbReference type="Proteomes" id="UP000601435">
    <property type="component" value="Unassembled WGS sequence"/>
</dbReference>
<keyword evidence="3" id="KW-1185">Reference proteome</keyword>
<evidence type="ECO:0000313" key="3">
    <source>
        <dbReference type="Proteomes" id="UP000601435"/>
    </source>
</evidence>